<protein>
    <submittedName>
        <fullName evidence="2">Helix-turn-helix domain-containing protein</fullName>
    </submittedName>
</protein>
<gene>
    <name evidence="2" type="ORF">ACFQ4Y_01290</name>
</gene>
<evidence type="ECO:0000313" key="3">
    <source>
        <dbReference type="Proteomes" id="UP001597282"/>
    </source>
</evidence>
<dbReference type="RefSeq" id="WP_380162420.1">
    <property type="nucleotide sequence ID" value="NZ_JBHTNU010000001.1"/>
</dbReference>
<dbReference type="CDD" id="cd00093">
    <property type="entry name" value="HTH_XRE"/>
    <property type="match status" value="1"/>
</dbReference>
<sequence length="78" mass="8876">MGQLSFPEVGEIIGKIRRERGLRLEDLADENISPATISNLERGASHVRQEKMSYLLKKLDIPLERLPEMLLTENVYPG</sequence>
<keyword evidence="3" id="KW-1185">Reference proteome</keyword>
<organism evidence="2 3">
    <name type="scientific">Kroppenstedtia sanguinis</name>
    <dbReference type="NCBI Taxonomy" id="1380684"/>
    <lineage>
        <taxon>Bacteria</taxon>
        <taxon>Bacillati</taxon>
        <taxon>Bacillota</taxon>
        <taxon>Bacilli</taxon>
        <taxon>Bacillales</taxon>
        <taxon>Thermoactinomycetaceae</taxon>
        <taxon>Kroppenstedtia</taxon>
    </lineage>
</organism>
<dbReference type="Pfam" id="PF01381">
    <property type="entry name" value="HTH_3"/>
    <property type="match status" value="1"/>
</dbReference>
<dbReference type="SUPFAM" id="SSF47413">
    <property type="entry name" value="lambda repressor-like DNA-binding domains"/>
    <property type="match status" value="1"/>
</dbReference>
<proteinExistence type="predicted"/>
<dbReference type="InterPro" id="IPR010982">
    <property type="entry name" value="Lambda_DNA-bd_dom_sf"/>
</dbReference>
<feature type="domain" description="HTH cro/C1-type" evidence="1">
    <location>
        <begin position="13"/>
        <end position="66"/>
    </location>
</feature>
<accession>A0ABW4C598</accession>
<evidence type="ECO:0000313" key="2">
    <source>
        <dbReference type="EMBL" id="MFD1425567.1"/>
    </source>
</evidence>
<dbReference type="EMBL" id="JBHTNU010000001">
    <property type="protein sequence ID" value="MFD1425567.1"/>
    <property type="molecule type" value="Genomic_DNA"/>
</dbReference>
<comment type="caution">
    <text evidence="2">The sequence shown here is derived from an EMBL/GenBank/DDBJ whole genome shotgun (WGS) entry which is preliminary data.</text>
</comment>
<name>A0ABW4C598_9BACL</name>
<dbReference type="PROSITE" id="PS50943">
    <property type="entry name" value="HTH_CROC1"/>
    <property type="match status" value="1"/>
</dbReference>
<dbReference type="InterPro" id="IPR001387">
    <property type="entry name" value="Cro/C1-type_HTH"/>
</dbReference>
<dbReference type="SMART" id="SM00530">
    <property type="entry name" value="HTH_XRE"/>
    <property type="match status" value="1"/>
</dbReference>
<evidence type="ECO:0000259" key="1">
    <source>
        <dbReference type="PROSITE" id="PS50943"/>
    </source>
</evidence>
<dbReference type="Proteomes" id="UP001597282">
    <property type="component" value="Unassembled WGS sequence"/>
</dbReference>
<reference evidence="3" key="1">
    <citation type="journal article" date="2019" name="Int. J. Syst. Evol. Microbiol.">
        <title>The Global Catalogue of Microorganisms (GCM) 10K type strain sequencing project: providing services to taxonomists for standard genome sequencing and annotation.</title>
        <authorList>
            <consortium name="The Broad Institute Genomics Platform"/>
            <consortium name="The Broad Institute Genome Sequencing Center for Infectious Disease"/>
            <person name="Wu L."/>
            <person name="Ma J."/>
        </authorList>
    </citation>
    <scope>NUCLEOTIDE SEQUENCE [LARGE SCALE GENOMIC DNA]</scope>
    <source>
        <strain evidence="3">S1</strain>
    </source>
</reference>
<dbReference type="Gene3D" id="1.10.260.40">
    <property type="entry name" value="lambda repressor-like DNA-binding domains"/>
    <property type="match status" value="1"/>
</dbReference>